<feature type="signal peptide" evidence="2">
    <location>
        <begin position="1"/>
        <end position="21"/>
    </location>
</feature>
<dbReference type="Proteomes" id="UP000077748">
    <property type="component" value="Chromosome"/>
</dbReference>
<accession>A0A1A9KKM4</accession>
<evidence type="ECO:0000256" key="1">
    <source>
        <dbReference type="ARBA" id="ARBA00022729"/>
    </source>
</evidence>
<organism evidence="3 4">
    <name type="scientific">Pseudomonas citronellolis</name>
    <dbReference type="NCBI Taxonomy" id="53408"/>
    <lineage>
        <taxon>Bacteria</taxon>
        <taxon>Pseudomonadati</taxon>
        <taxon>Pseudomonadota</taxon>
        <taxon>Gammaproteobacteria</taxon>
        <taxon>Pseudomonadales</taxon>
        <taxon>Pseudomonadaceae</taxon>
        <taxon>Pseudomonas</taxon>
    </lineage>
</organism>
<dbReference type="Gene3D" id="2.40.50.200">
    <property type="entry name" value="Bacterial OB-fold"/>
    <property type="match status" value="1"/>
</dbReference>
<dbReference type="EMBL" id="CP015878">
    <property type="protein sequence ID" value="ANI18029.1"/>
    <property type="molecule type" value="Genomic_DNA"/>
</dbReference>
<gene>
    <name evidence="3" type="ORF">A9C11_30320</name>
</gene>
<reference evidence="3 4" key="1">
    <citation type="submission" date="2016-05" db="EMBL/GenBank/DDBJ databases">
        <title>Genome Sequence of Pseudomonas citronellolis Strain SJTE-3, an Estrogens and Persistent Organic Pollutants degradation strain.</title>
        <authorList>
            <person name="Liang R."/>
        </authorList>
    </citation>
    <scope>NUCLEOTIDE SEQUENCE [LARGE SCALE GENOMIC DNA]</scope>
    <source>
        <strain evidence="3 4">SJTE-3</strain>
    </source>
</reference>
<dbReference type="InterPro" id="IPR036700">
    <property type="entry name" value="BOBF_sf"/>
</dbReference>
<dbReference type="Pfam" id="PF04076">
    <property type="entry name" value="BOF"/>
    <property type="match status" value="1"/>
</dbReference>
<feature type="chain" id="PRO_5008391857" evidence="2">
    <location>
        <begin position="22"/>
        <end position="124"/>
    </location>
</feature>
<keyword evidence="1 2" id="KW-0732">Signal</keyword>
<dbReference type="AlphaFoldDB" id="A0A1A9KKM4"/>
<dbReference type="PANTHER" id="PTHR36571:SF1">
    <property type="entry name" value="PROTEIN YGIW"/>
    <property type="match status" value="1"/>
</dbReference>
<evidence type="ECO:0000313" key="3">
    <source>
        <dbReference type="EMBL" id="ANI18029.1"/>
    </source>
</evidence>
<name>A0A1A9KKM4_9PSED</name>
<dbReference type="PANTHER" id="PTHR36571">
    <property type="entry name" value="PROTEIN YGIW"/>
    <property type="match status" value="1"/>
</dbReference>
<dbReference type="SUPFAM" id="SSF101756">
    <property type="entry name" value="Hypothetical protein YgiW"/>
    <property type="match status" value="1"/>
</dbReference>
<evidence type="ECO:0000256" key="2">
    <source>
        <dbReference type="SAM" id="SignalP"/>
    </source>
</evidence>
<sequence length="124" mass="13095">MKSIRLPLIAAIALFSGATFAAGYTGPGSNAAKPAATGPVNTVKAAQAAADDTPAVLEGVVTKRLHGEHYEFKDATGSMQVEIDHEDRPQGVDVSDKTKVRLTGEVDHDRKGVEIDVDRVDVLQ</sequence>
<dbReference type="NCBIfam" id="NF033674">
    <property type="entry name" value="stress_OB_fold"/>
    <property type="match status" value="1"/>
</dbReference>
<dbReference type="RefSeq" id="WP_064584828.1">
    <property type="nucleotide sequence ID" value="NZ_CP015878.1"/>
</dbReference>
<dbReference type="InterPro" id="IPR005220">
    <property type="entry name" value="CarO-like"/>
</dbReference>
<evidence type="ECO:0000313" key="4">
    <source>
        <dbReference type="Proteomes" id="UP000077748"/>
    </source>
</evidence>
<protein>
    <submittedName>
        <fullName evidence="3">Stress-induced protein YgiW</fullName>
    </submittedName>
</protein>
<proteinExistence type="predicted"/>